<dbReference type="InterPro" id="IPR023415">
    <property type="entry name" value="LDLR_class-A_CS"/>
</dbReference>
<protein>
    <submittedName>
        <fullName evidence="3">Uncharacterized protein</fullName>
    </submittedName>
</protein>
<evidence type="ECO:0000256" key="1">
    <source>
        <dbReference type="ARBA" id="ARBA00023157"/>
    </source>
</evidence>
<feature type="disulfide bond" evidence="2">
    <location>
        <begin position="78"/>
        <end position="96"/>
    </location>
</feature>
<dbReference type="SUPFAM" id="SSF57424">
    <property type="entry name" value="LDL receptor-like module"/>
    <property type="match status" value="1"/>
</dbReference>
<keyword evidence="4" id="KW-1185">Reference proteome</keyword>
<comment type="caution">
    <text evidence="3">The sequence shown here is derived from an EMBL/GenBank/DDBJ whole genome shotgun (WGS) entry which is preliminary data.</text>
</comment>
<dbReference type="AlphaFoldDB" id="A0A8X6N833"/>
<feature type="disulfide bond" evidence="2">
    <location>
        <begin position="90"/>
        <end position="105"/>
    </location>
</feature>
<reference evidence="3" key="1">
    <citation type="submission" date="2020-08" db="EMBL/GenBank/DDBJ databases">
        <title>Multicomponent nature underlies the extraordinary mechanical properties of spider dragline silk.</title>
        <authorList>
            <person name="Kono N."/>
            <person name="Nakamura H."/>
            <person name="Mori M."/>
            <person name="Yoshida Y."/>
            <person name="Ohtoshi R."/>
            <person name="Malay A.D."/>
            <person name="Moran D.A.P."/>
            <person name="Tomita M."/>
            <person name="Numata K."/>
            <person name="Arakawa K."/>
        </authorList>
    </citation>
    <scope>NUCLEOTIDE SEQUENCE</scope>
</reference>
<sequence length="110" mass="12845">MQNQDNPKSTEITSIRLFKFVYNTVGLRNVAQTMSGYFENIIKDLPCCYSYVNGHIASTDEESHKSSTLSCESYRFRCLDNYCISRGSYCDNKRDCWDNSDETYCRKLEK</sequence>
<gene>
    <name evidence="3" type="ORF">NPIL_5781</name>
</gene>
<dbReference type="EMBL" id="BMAW01006383">
    <property type="protein sequence ID" value="GFS98611.1"/>
    <property type="molecule type" value="Genomic_DNA"/>
</dbReference>
<evidence type="ECO:0000313" key="4">
    <source>
        <dbReference type="Proteomes" id="UP000887013"/>
    </source>
</evidence>
<name>A0A8X6N833_NEPPI</name>
<dbReference type="Proteomes" id="UP000887013">
    <property type="component" value="Unassembled WGS sequence"/>
</dbReference>
<dbReference type="OrthoDB" id="6467923at2759"/>
<dbReference type="Gene3D" id="4.10.400.10">
    <property type="entry name" value="Low-density Lipoprotein Receptor"/>
    <property type="match status" value="1"/>
</dbReference>
<dbReference type="SMART" id="SM00192">
    <property type="entry name" value="LDLa"/>
    <property type="match status" value="1"/>
</dbReference>
<evidence type="ECO:0000256" key="2">
    <source>
        <dbReference type="PROSITE-ProRule" id="PRU00124"/>
    </source>
</evidence>
<keyword evidence="1 2" id="KW-1015">Disulfide bond</keyword>
<dbReference type="CDD" id="cd00112">
    <property type="entry name" value="LDLa"/>
    <property type="match status" value="1"/>
</dbReference>
<dbReference type="PROSITE" id="PS01209">
    <property type="entry name" value="LDLRA_1"/>
    <property type="match status" value="1"/>
</dbReference>
<dbReference type="PROSITE" id="PS50068">
    <property type="entry name" value="LDLRA_2"/>
    <property type="match status" value="1"/>
</dbReference>
<proteinExistence type="predicted"/>
<feature type="disulfide bond" evidence="2">
    <location>
        <begin position="71"/>
        <end position="83"/>
    </location>
</feature>
<accession>A0A8X6N833</accession>
<evidence type="ECO:0000313" key="3">
    <source>
        <dbReference type="EMBL" id="GFS98611.1"/>
    </source>
</evidence>
<dbReference type="InterPro" id="IPR002172">
    <property type="entry name" value="LDrepeatLR_classA_rpt"/>
</dbReference>
<organism evidence="3 4">
    <name type="scientific">Nephila pilipes</name>
    <name type="common">Giant wood spider</name>
    <name type="synonym">Nephila maculata</name>
    <dbReference type="NCBI Taxonomy" id="299642"/>
    <lineage>
        <taxon>Eukaryota</taxon>
        <taxon>Metazoa</taxon>
        <taxon>Ecdysozoa</taxon>
        <taxon>Arthropoda</taxon>
        <taxon>Chelicerata</taxon>
        <taxon>Arachnida</taxon>
        <taxon>Araneae</taxon>
        <taxon>Araneomorphae</taxon>
        <taxon>Entelegynae</taxon>
        <taxon>Araneoidea</taxon>
        <taxon>Nephilidae</taxon>
        <taxon>Nephila</taxon>
    </lineage>
</organism>
<dbReference type="InterPro" id="IPR036055">
    <property type="entry name" value="LDL_receptor-like_sf"/>
</dbReference>
<dbReference type="Pfam" id="PF00057">
    <property type="entry name" value="Ldl_recept_a"/>
    <property type="match status" value="1"/>
</dbReference>